<accession>A0A815UI75</accession>
<organism evidence="1 2">
    <name type="scientific">Adineta ricciae</name>
    <name type="common">Rotifer</name>
    <dbReference type="NCBI Taxonomy" id="249248"/>
    <lineage>
        <taxon>Eukaryota</taxon>
        <taxon>Metazoa</taxon>
        <taxon>Spiralia</taxon>
        <taxon>Gnathifera</taxon>
        <taxon>Rotifera</taxon>
        <taxon>Eurotatoria</taxon>
        <taxon>Bdelloidea</taxon>
        <taxon>Adinetida</taxon>
        <taxon>Adinetidae</taxon>
        <taxon>Adineta</taxon>
    </lineage>
</organism>
<protein>
    <recommendedName>
        <fullName evidence="3">OTU domain-containing protein</fullName>
    </recommendedName>
</protein>
<comment type="caution">
    <text evidence="1">The sequence shown here is derived from an EMBL/GenBank/DDBJ whole genome shotgun (WGS) entry which is preliminary data.</text>
</comment>
<evidence type="ECO:0000313" key="1">
    <source>
        <dbReference type="EMBL" id="CAF1516292.1"/>
    </source>
</evidence>
<gene>
    <name evidence="1" type="ORF">EDS130_LOCUS43575</name>
</gene>
<dbReference type="AlphaFoldDB" id="A0A815UI75"/>
<reference evidence="1" key="1">
    <citation type="submission" date="2021-02" db="EMBL/GenBank/DDBJ databases">
        <authorList>
            <person name="Nowell W R."/>
        </authorList>
    </citation>
    <scope>NUCLEOTIDE SEQUENCE</scope>
</reference>
<evidence type="ECO:0000313" key="2">
    <source>
        <dbReference type="Proteomes" id="UP000663852"/>
    </source>
</evidence>
<proteinExistence type="predicted"/>
<dbReference type="EMBL" id="CAJNOJ010000733">
    <property type="protein sequence ID" value="CAF1516292.1"/>
    <property type="molecule type" value="Genomic_DNA"/>
</dbReference>
<name>A0A815UI75_ADIRI</name>
<sequence length="163" mass="18386">MSFDIDDGINDNQSDAMEVDEKLTFDHHEIADENEHIDLDMSLRLEDLSVNEPSNMMEIEENSSSEIFEIVDSNSRKTLDRFLFPFGFDNIIDANQISSQAGIITDLIEKSPFTTMTNKDKSVRLETRAEYSVHTFDSVYALTRTAADGNCLYSSVSILNVGN</sequence>
<dbReference type="Proteomes" id="UP000663852">
    <property type="component" value="Unassembled WGS sequence"/>
</dbReference>
<evidence type="ECO:0008006" key="3">
    <source>
        <dbReference type="Google" id="ProtNLM"/>
    </source>
</evidence>
<dbReference type="OrthoDB" id="415023at2759"/>